<proteinExistence type="inferred from homology"/>
<dbReference type="PRINTS" id="PR01241">
    <property type="entry name" value="GPROTEINAFNG"/>
</dbReference>
<feature type="binding site" evidence="7">
    <location>
        <position position="46"/>
    </location>
    <ligand>
        <name>Mg(2+)</name>
        <dbReference type="ChEBI" id="CHEBI:18420"/>
    </ligand>
</feature>
<evidence type="ECO:0000313" key="9">
    <source>
        <dbReference type="Proteomes" id="UP000612746"/>
    </source>
</evidence>
<dbReference type="GO" id="GO:0003924">
    <property type="term" value="F:GTPase activity"/>
    <property type="evidence" value="ECO:0007669"/>
    <property type="project" value="InterPro"/>
</dbReference>
<reference evidence="8" key="1">
    <citation type="submission" date="2020-12" db="EMBL/GenBank/DDBJ databases">
        <title>Metabolic potential, ecology and presence of endohyphal bacteria is reflected in genomic diversity of Mucoromycotina.</title>
        <authorList>
            <person name="Muszewska A."/>
            <person name="Okrasinska A."/>
            <person name="Steczkiewicz K."/>
            <person name="Drgas O."/>
            <person name="Orlowska M."/>
            <person name="Perlinska-Lenart U."/>
            <person name="Aleksandrzak-Piekarczyk T."/>
            <person name="Szatraj K."/>
            <person name="Zielenkiewicz U."/>
            <person name="Pilsyk S."/>
            <person name="Malc E."/>
            <person name="Mieczkowski P."/>
            <person name="Kruszewska J.S."/>
            <person name="Biernat P."/>
            <person name="Pawlowska J."/>
        </authorList>
    </citation>
    <scope>NUCLEOTIDE SEQUENCE</scope>
    <source>
        <strain evidence="8">WA0000051536</strain>
    </source>
</reference>
<dbReference type="CDD" id="cd00066">
    <property type="entry name" value="G-alpha"/>
    <property type="match status" value="1"/>
</dbReference>
<keyword evidence="4 6" id="KW-0342">GTP-binding</keyword>
<dbReference type="EMBL" id="JAEPRA010000022">
    <property type="protein sequence ID" value="KAG2172624.1"/>
    <property type="molecule type" value="Genomic_DNA"/>
</dbReference>
<dbReference type="Gene3D" id="3.40.50.300">
    <property type="entry name" value="P-loop containing nucleotide triphosphate hydrolases"/>
    <property type="match status" value="1"/>
</dbReference>
<gene>
    <name evidence="8" type="ORF">INT44_002639</name>
</gene>
<dbReference type="Pfam" id="PF00503">
    <property type="entry name" value="G-alpha"/>
    <property type="match status" value="1"/>
</dbReference>
<dbReference type="PANTHER" id="PTHR10218:SF242">
    <property type="entry name" value="GUANINE NUCLEOTIDE-BINDING PROTEIN ALPHA-1 SUBUNIT"/>
    <property type="match status" value="1"/>
</dbReference>
<dbReference type="GO" id="GO:0005834">
    <property type="term" value="C:heterotrimeric G-protein complex"/>
    <property type="evidence" value="ECO:0007669"/>
    <property type="project" value="InterPro"/>
</dbReference>
<evidence type="ECO:0000256" key="4">
    <source>
        <dbReference type="ARBA" id="ARBA00023134"/>
    </source>
</evidence>
<dbReference type="InterPro" id="IPR027417">
    <property type="entry name" value="P-loop_NTPase"/>
</dbReference>
<comment type="similarity">
    <text evidence="1">Belongs to the G-alpha family. G(q) subfamily.</text>
</comment>
<dbReference type="FunFam" id="3.40.50.300:FF:000051">
    <property type="entry name" value="Guanine nucleotide-binding protein subunit alpha"/>
    <property type="match status" value="1"/>
</dbReference>
<dbReference type="GO" id="GO:0001664">
    <property type="term" value="F:G protein-coupled receptor binding"/>
    <property type="evidence" value="ECO:0007669"/>
    <property type="project" value="InterPro"/>
</dbReference>
<protein>
    <submittedName>
        <fullName evidence="8">Uncharacterized protein</fullName>
    </submittedName>
</protein>
<keyword evidence="3 6" id="KW-0547">Nucleotide-binding</keyword>
<feature type="binding site" evidence="6">
    <location>
        <begin position="42"/>
        <end position="47"/>
    </location>
    <ligand>
        <name>GTP</name>
        <dbReference type="ChEBI" id="CHEBI:37565"/>
    </ligand>
</feature>
<evidence type="ECO:0000256" key="5">
    <source>
        <dbReference type="ARBA" id="ARBA00023224"/>
    </source>
</evidence>
<keyword evidence="2 7" id="KW-0479">Metal-binding</keyword>
<dbReference type="InterPro" id="IPR001019">
    <property type="entry name" value="Gprotein_alpha_su"/>
</dbReference>
<evidence type="ECO:0000256" key="2">
    <source>
        <dbReference type="ARBA" id="ARBA00022723"/>
    </source>
</evidence>
<evidence type="ECO:0000256" key="6">
    <source>
        <dbReference type="PIRSR" id="PIRSR601019-1"/>
    </source>
</evidence>
<comment type="caution">
    <text evidence="8">The sequence shown here is derived from an EMBL/GenBank/DDBJ whole genome shotgun (WGS) entry which is preliminary data.</text>
</comment>
<dbReference type="GO" id="GO:0005525">
    <property type="term" value="F:GTP binding"/>
    <property type="evidence" value="ECO:0007669"/>
    <property type="project" value="UniProtKB-KW"/>
</dbReference>
<dbReference type="InterPro" id="IPR002975">
    <property type="entry name" value="Fungi_Gprotein_alpha"/>
</dbReference>
<dbReference type="InterPro" id="IPR011025">
    <property type="entry name" value="GproteinA_insert"/>
</dbReference>
<dbReference type="GO" id="GO:0000750">
    <property type="term" value="P:pheromone-dependent signal transduction involved in conjugation with cellular fusion"/>
    <property type="evidence" value="ECO:0007669"/>
    <property type="project" value="TreeGrafter"/>
</dbReference>
<dbReference type="PRINTS" id="PR00318">
    <property type="entry name" value="GPROTEINA"/>
</dbReference>
<dbReference type="Gene3D" id="1.10.400.10">
    <property type="entry name" value="GI Alpha 1, domain 2-like"/>
    <property type="match status" value="1"/>
</dbReference>
<keyword evidence="9" id="KW-1185">Reference proteome</keyword>
<organism evidence="8 9">
    <name type="scientific">Umbelopsis vinacea</name>
    <dbReference type="NCBI Taxonomy" id="44442"/>
    <lineage>
        <taxon>Eukaryota</taxon>
        <taxon>Fungi</taxon>
        <taxon>Fungi incertae sedis</taxon>
        <taxon>Mucoromycota</taxon>
        <taxon>Mucoromycotina</taxon>
        <taxon>Umbelopsidomycetes</taxon>
        <taxon>Umbelopsidales</taxon>
        <taxon>Umbelopsidaceae</taxon>
        <taxon>Umbelopsis</taxon>
    </lineage>
</organism>
<dbReference type="FunFam" id="3.40.50.300:FF:000692">
    <property type="entry name" value="Guanine nucleotide-binding protein subunit alpha"/>
    <property type="match status" value="1"/>
</dbReference>
<accession>A0A8H7PFC3</accession>
<dbReference type="GO" id="GO:0031683">
    <property type="term" value="F:G-protein beta/gamma-subunit complex binding"/>
    <property type="evidence" value="ECO:0007669"/>
    <property type="project" value="InterPro"/>
</dbReference>
<dbReference type="AlphaFoldDB" id="A0A8H7PFC3"/>
<dbReference type="PROSITE" id="PS51882">
    <property type="entry name" value="G_ALPHA"/>
    <property type="match status" value="1"/>
</dbReference>
<dbReference type="SUPFAM" id="SSF47895">
    <property type="entry name" value="Transducin (alpha subunit), insertion domain"/>
    <property type="match status" value="1"/>
</dbReference>
<keyword evidence="5" id="KW-0807">Transducer</keyword>
<dbReference type="Proteomes" id="UP000612746">
    <property type="component" value="Unassembled WGS sequence"/>
</dbReference>
<sequence>MGSCASTPSPTSARSKAIDSALKEEKYRMAREVKLLLLGAGESGKSTILKQMRLIHAHDFTDDERETFRGVVFDNVMMSMRNILEAMDVLGIPLQYDHHAQLVPFFRDVPAIERGKPYPAHLLEPIKALWNDQGVQAAYGHGSSYALDDNANIFFNQVDRLFMAGYTPTDDDIIRSRVKTTGIAETVFKEGALTYRMFDVGGQRSERKKWIHCFENVTAVLFTVAISGYDACLVEDKDSNQMHEALMLFDSICNSQWFRTTSMILFLNKIDVFSRKILTSPVSKYFTDFVGDDKSLNDTKVYFRNRFERLNKNPGKVVYTHYTDATDTKLLRHVMNAVNDTILRENIQSLLL</sequence>
<dbReference type="SMART" id="SM00275">
    <property type="entry name" value="G_alpha"/>
    <property type="match status" value="1"/>
</dbReference>
<feature type="binding site" evidence="6">
    <location>
        <begin position="199"/>
        <end position="203"/>
    </location>
    <ligand>
        <name>GTP</name>
        <dbReference type="ChEBI" id="CHEBI:37565"/>
    </ligand>
</feature>
<evidence type="ECO:0000256" key="7">
    <source>
        <dbReference type="PIRSR" id="PIRSR601019-2"/>
    </source>
</evidence>
<keyword evidence="7" id="KW-0460">Magnesium</keyword>
<dbReference type="GO" id="GO:0007186">
    <property type="term" value="P:G protein-coupled receptor signaling pathway"/>
    <property type="evidence" value="ECO:0007669"/>
    <property type="project" value="InterPro"/>
</dbReference>
<dbReference type="GO" id="GO:0005737">
    <property type="term" value="C:cytoplasm"/>
    <property type="evidence" value="ECO:0007669"/>
    <property type="project" value="TreeGrafter"/>
</dbReference>
<evidence type="ECO:0000256" key="3">
    <source>
        <dbReference type="ARBA" id="ARBA00022741"/>
    </source>
</evidence>
<evidence type="ECO:0000313" key="8">
    <source>
        <dbReference type="EMBL" id="KAG2172624.1"/>
    </source>
</evidence>
<dbReference type="SUPFAM" id="SSF52540">
    <property type="entry name" value="P-loop containing nucleoside triphosphate hydrolases"/>
    <property type="match status" value="1"/>
</dbReference>
<feature type="binding site" evidence="7">
    <location>
        <position position="180"/>
    </location>
    <ligand>
        <name>Mg(2+)</name>
        <dbReference type="ChEBI" id="CHEBI:18420"/>
    </ligand>
</feature>
<evidence type="ECO:0000256" key="1">
    <source>
        <dbReference type="ARBA" id="ARBA00007976"/>
    </source>
</evidence>
<dbReference type="GO" id="GO:0046872">
    <property type="term" value="F:metal ion binding"/>
    <property type="evidence" value="ECO:0007669"/>
    <property type="project" value="UniProtKB-KW"/>
</dbReference>
<name>A0A8H7PFC3_9FUNG</name>
<dbReference type="PANTHER" id="PTHR10218">
    <property type="entry name" value="GTP-BINDING PROTEIN ALPHA SUBUNIT"/>
    <property type="match status" value="1"/>
</dbReference>
<dbReference type="OrthoDB" id="5817230at2759"/>
<feature type="binding site" evidence="6">
    <location>
        <begin position="268"/>
        <end position="271"/>
    </location>
    <ligand>
        <name>GTP</name>
        <dbReference type="ChEBI" id="CHEBI:37565"/>
    </ligand>
</feature>
<feature type="binding site" evidence="6">
    <location>
        <position position="325"/>
    </location>
    <ligand>
        <name>GTP</name>
        <dbReference type="ChEBI" id="CHEBI:37565"/>
    </ligand>
</feature>